<dbReference type="Gene3D" id="3.40.630.30">
    <property type="match status" value="1"/>
</dbReference>
<dbReference type="Proteomes" id="UP001597213">
    <property type="component" value="Unassembled WGS sequence"/>
</dbReference>
<reference evidence="3" key="1">
    <citation type="journal article" date="2019" name="Int. J. Syst. Evol. Microbiol.">
        <title>The Global Catalogue of Microorganisms (GCM) 10K type strain sequencing project: providing services to taxonomists for standard genome sequencing and annotation.</title>
        <authorList>
            <consortium name="The Broad Institute Genomics Platform"/>
            <consortium name="The Broad Institute Genome Sequencing Center for Infectious Disease"/>
            <person name="Wu L."/>
            <person name="Ma J."/>
        </authorList>
    </citation>
    <scope>NUCLEOTIDE SEQUENCE [LARGE SCALE GENOMIC DNA]</scope>
    <source>
        <strain evidence="3">CCUG 56029</strain>
    </source>
</reference>
<evidence type="ECO:0000259" key="1">
    <source>
        <dbReference type="PROSITE" id="PS51186"/>
    </source>
</evidence>
<dbReference type="PROSITE" id="PS51186">
    <property type="entry name" value="GNAT"/>
    <property type="match status" value="1"/>
</dbReference>
<gene>
    <name evidence="2" type="ORF">ACFSCT_00190</name>
</gene>
<dbReference type="EMBL" id="JBHUEN010000003">
    <property type="protein sequence ID" value="MFD1880131.1"/>
    <property type="molecule type" value="Genomic_DNA"/>
</dbReference>
<proteinExistence type="predicted"/>
<protein>
    <submittedName>
        <fullName evidence="2">GNAT family N-acetyltransferase</fullName>
    </submittedName>
</protein>
<organism evidence="2 3">
    <name type="scientific">Paracoccus pacificus</name>
    <dbReference type="NCBI Taxonomy" id="1463598"/>
    <lineage>
        <taxon>Bacteria</taxon>
        <taxon>Pseudomonadati</taxon>
        <taxon>Pseudomonadota</taxon>
        <taxon>Alphaproteobacteria</taxon>
        <taxon>Rhodobacterales</taxon>
        <taxon>Paracoccaceae</taxon>
        <taxon>Paracoccus</taxon>
    </lineage>
</organism>
<name>A0ABW4R1N1_9RHOB</name>
<dbReference type="Pfam" id="PF00583">
    <property type="entry name" value="Acetyltransf_1"/>
    <property type="match status" value="1"/>
</dbReference>
<comment type="caution">
    <text evidence="2">The sequence shown here is derived from an EMBL/GenBank/DDBJ whole genome shotgun (WGS) entry which is preliminary data.</text>
</comment>
<dbReference type="InterPro" id="IPR016181">
    <property type="entry name" value="Acyl_CoA_acyltransferase"/>
</dbReference>
<dbReference type="PANTHER" id="PTHR43072">
    <property type="entry name" value="N-ACETYLTRANSFERASE"/>
    <property type="match status" value="1"/>
</dbReference>
<evidence type="ECO:0000313" key="2">
    <source>
        <dbReference type="EMBL" id="MFD1880131.1"/>
    </source>
</evidence>
<dbReference type="CDD" id="cd04301">
    <property type="entry name" value="NAT_SF"/>
    <property type="match status" value="1"/>
</dbReference>
<keyword evidence="3" id="KW-1185">Reference proteome</keyword>
<dbReference type="SUPFAM" id="SSF55729">
    <property type="entry name" value="Acyl-CoA N-acyltransferases (Nat)"/>
    <property type="match status" value="1"/>
</dbReference>
<evidence type="ECO:0000313" key="3">
    <source>
        <dbReference type="Proteomes" id="UP001597213"/>
    </source>
</evidence>
<sequence length="241" mass="25998">MIDPGLSAAFEATWPAAEYARFGGIVIGRGAGGGGRVSSGRAVSPDWTAGDLDAAVGQARAWRQPPMFRAPDDDERLIAALRDMGYVRTMPTFVMHIDAAKLTGTELPRLTAFAIWPPLAVQRDIWSAENISAGRQAVMDRVADPHCAILGRIEDRAAGAGFLAAHEGVAMLHALEIRPEYRRKGLAEWMVRFAAQWAVKNGASRLALAVSRGNAPAVALYRKMGFAEAGEYAYWQPAPQP</sequence>
<accession>A0ABW4R1N1</accession>
<dbReference type="InterPro" id="IPR000182">
    <property type="entry name" value="GNAT_dom"/>
</dbReference>
<feature type="domain" description="N-acetyltransferase" evidence="1">
    <location>
        <begin position="105"/>
        <end position="241"/>
    </location>
</feature>
<dbReference type="RefSeq" id="WP_379139271.1">
    <property type="nucleotide sequence ID" value="NZ_JBHUEN010000003.1"/>
</dbReference>